<dbReference type="PATRIC" id="fig|1208921.3.peg.317"/>
<dbReference type="PANTHER" id="PTHR30372">
    <property type="entry name" value="LIPID-A-DISACCHARIDE SYNTHASE"/>
    <property type="match status" value="1"/>
</dbReference>
<proteinExistence type="inferred from homology"/>
<evidence type="ECO:0000256" key="10">
    <source>
        <dbReference type="ARBA" id="ARBA00048975"/>
    </source>
</evidence>
<evidence type="ECO:0000256" key="11">
    <source>
        <dbReference type="HAMAP-Rule" id="MF_00392"/>
    </source>
</evidence>
<evidence type="ECO:0000256" key="7">
    <source>
        <dbReference type="ARBA" id="ARBA00022676"/>
    </source>
</evidence>
<dbReference type="GO" id="GO:0009245">
    <property type="term" value="P:lipid A biosynthetic process"/>
    <property type="evidence" value="ECO:0007669"/>
    <property type="project" value="UniProtKB-UniRule"/>
</dbReference>
<name>M1LU03_9PROT</name>
<gene>
    <name evidence="11" type="primary">lpxB</name>
    <name evidence="12" type="ORF">ST1E_0645</name>
</gene>
<evidence type="ECO:0000256" key="4">
    <source>
        <dbReference type="ARBA" id="ARBA00020902"/>
    </source>
</evidence>
<sequence>MILRVGIVTGEPSGDLLASRIFRDMHKYINNVSYDGIGGKNLKDLGFKTVFPMENLSIFGYFDAFIRFPKIYYIYRSLINRWIKDPISIFLGIDLPDFNLRVENILKRSGIPTVHFVSPSIWAWRYNRINQIREAVSHMLVVFPFEECIYKKEGIPVTYVGHPLASEIPLKPNKNEARKILNINASKNVLAILPGSRSSEIKYLTPRFLETARLLHKKDNKLEFIVPMVDELRRLEFEKILQKFSVPNIRCLSDRDISEHSAGKPISWYAIEASDAVLLASGTATLESALFKKPMVISYVLSPLNKKIMSWKAGQKHPYTPWVGLPNILASDFLVPELLQEEASPENLCKATWKALTDENYRNKVISNFIFIHHQLKRDTPKLISETILDLLNK</sequence>
<evidence type="ECO:0000256" key="3">
    <source>
        <dbReference type="ARBA" id="ARBA00012687"/>
    </source>
</evidence>
<keyword evidence="7 11" id="KW-0328">Glycosyltransferase</keyword>
<evidence type="ECO:0000256" key="6">
    <source>
        <dbReference type="ARBA" id="ARBA00022556"/>
    </source>
</evidence>
<dbReference type="RefSeq" id="WP_015389522.1">
    <property type="nucleotide sequence ID" value="NC_020284.1"/>
</dbReference>
<evidence type="ECO:0000256" key="1">
    <source>
        <dbReference type="ARBA" id="ARBA00002056"/>
    </source>
</evidence>
<dbReference type="STRING" id="1208921.ST1E_0645"/>
<dbReference type="HOGENOM" id="CLU_036577_3_0_4"/>
<evidence type="ECO:0000313" key="13">
    <source>
        <dbReference type="Proteomes" id="UP000011658"/>
    </source>
</evidence>
<keyword evidence="6 11" id="KW-0441">Lipid A biosynthesis</keyword>
<comment type="pathway">
    <text evidence="11">Bacterial outer membrane biogenesis; LPS lipid A biosynthesis.</text>
</comment>
<dbReference type="HAMAP" id="MF_00392">
    <property type="entry name" value="LpxB"/>
    <property type="match status" value="1"/>
</dbReference>
<dbReference type="EC" id="2.4.1.182" evidence="3 11"/>
<protein>
    <recommendedName>
        <fullName evidence="4 11">Lipid-A-disaccharide synthase</fullName>
        <ecNumber evidence="3 11">2.4.1.182</ecNumber>
    </recommendedName>
</protein>
<accession>M1LU03</accession>
<dbReference type="AlphaFoldDB" id="M1LU03"/>
<reference evidence="12 13" key="1">
    <citation type="journal article" date="2013" name="Genome Biol. Evol.">
        <title>Genome evolution and phylogenomic analysis of candidatus kinetoplastibacterium, the betaproteobacterial endosymbionts of strigomonas and angomonas.</title>
        <authorList>
            <person name="Alves J.M."/>
            <person name="Serrano M.G."/>
            <person name="Maia da Silva F."/>
            <person name="Voegtly L.J."/>
            <person name="Matveyev A.V."/>
            <person name="Teixeira M.M."/>
            <person name="Camargo E.P."/>
            <person name="Buck G.A."/>
        </authorList>
    </citation>
    <scope>NUCLEOTIDE SEQUENCE [LARGE SCALE GENOMIC DNA]</scope>
    <source>
        <strain evidence="12 13">TCC219</strain>
    </source>
</reference>
<dbReference type="NCBIfam" id="TIGR00215">
    <property type="entry name" value="lpxB"/>
    <property type="match status" value="1"/>
</dbReference>
<dbReference type="Pfam" id="PF02684">
    <property type="entry name" value="LpxB"/>
    <property type="match status" value="1"/>
</dbReference>
<keyword evidence="8 11" id="KW-0808">Transferase</keyword>
<dbReference type="OrthoDB" id="9801642at2"/>
<comment type="catalytic activity">
    <reaction evidence="10 11">
        <text>a lipid X + a UDP-2-N,3-O-bis[(3R)-3-hydroxyacyl]-alpha-D-glucosamine = a lipid A disaccharide + UDP + H(+)</text>
        <dbReference type="Rhea" id="RHEA:67828"/>
        <dbReference type="ChEBI" id="CHEBI:15378"/>
        <dbReference type="ChEBI" id="CHEBI:58223"/>
        <dbReference type="ChEBI" id="CHEBI:137748"/>
        <dbReference type="ChEBI" id="CHEBI:176338"/>
        <dbReference type="ChEBI" id="CHEBI:176343"/>
        <dbReference type="EC" id="2.4.1.182"/>
    </reaction>
</comment>
<keyword evidence="5 11" id="KW-0444">Lipid biosynthesis</keyword>
<dbReference type="EMBL" id="CP003806">
    <property type="protein sequence ID" value="AGF49037.1"/>
    <property type="molecule type" value="Genomic_DNA"/>
</dbReference>
<evidence type="ECO:0000313" key="12">
    <source>
        <dbReference type="EMBL" id="AGF49037.1"/>
    </source>
</evidence>
<dbReference type="GO" id="GO:0005543">
    <property type="term" value="F:phospholipid binding"/>
    <property type="evidence" value="ECO:0007669"/>
    <property type="project" value="TreeGrafter"/>
</dbReference>
<comment type="similarity">
    <text evidence="2 11">Belongs to the LpxB family.</text>
</comment>
<dbReference type="PANTHER" id="PTHR30372:SF4">
    <property type="entry name" value="LIPID-A-DISACCHARIDE SYNTHASE, MITOCHONDRIAL-RELATED"/>
    <property type="match status" value="1"/>
</dbReference>
<dbReference type="KEGG" id="kga:ST1E_0645"/>
<evidence type="ECO:0000256" key="9">
    <source>
        <dbReference type="ARBA" id="ARBA00023098"/>
    </source>
</evidence>
<organism evidence="12 13">
    <name type="scientific">Candidatus Kinetoplastidibacterium galati TCC219</name>
    <dbReference type="NCBI Taxonomy" id="1208921"/>
    <lineage>
        <taxon>Bacteria</taxon>
        <taxon>Pseudomonadati</taxon>
        <taxon>Pseudomonadota</taxon>
        <taxon>Betaproteobacteria</taxon>
        <taxon>Candidatus Kinetoplastidibacterium</taxon>
    </lineage>
</organism>
<evidence type="ECO:0000256" key="2">
    <source>
        <dbReference type="ARBA" id="ARBA00007868"/>
    </source>
</evidence>
<dbReference type="eggNOG" id="COG0763">
    <property type="taxonomic scope" value="Bacteria"/>
</dbReference>
<keyword evidence="9 11" id="KW-0443">Lipid metabolism</keyword>
<keyword evidence="13" id="KW-1185">Reference proteome</keyword>
<dbReference type="Proteomes" id="UP000011658">
    <property type="component" value="Chromosome"/>
</dbReference>
<dbReference type="UniPathway" id="UPA00973"/>
<dbReference type="SUPFAM" id="SSF53756">
    <property type="entry name" value="UDP-Glycosyltransferase/glycogen phosphorylase"/>
    <property type="match status" value="1"/>
</dbReference>
<comment type="function">
    <text evidence="1 11">Condensation of UDP-2,3-diacylglucosamine and 2,3-diacylglucosamine-1-phosphate to form lipid A disaccharide, a precursor of lipid A, a phosphorylated glycolipid that anchors the lipopolysaccharide to the outer membrane of the cell.</text>
</comment>
<dbReference type="GO" id="GO:0016020">
    <property type="term" value="C:membrane"/>
    <property type="evidence" value="ECO:0007669"/>
    <property type="project" value="GOC"/>
</dbReference>
<evidence type="ECO:0000256" key="5">
    <source>
        <dbReference type="ARBA" id="ARBA00022516"/>
    </source>
</evidence>
<evidence type="ECO:0000256" key="8">
    <source>
        <dbReference type="ARBA" id="ARBA00022679"/>
    </source>
</evidence>
<dbReference type="GO" id="GO:0008915">
    <property type="term" value="F:lipid-A-disaccharide synthase activity"/>
    <property type="evidence" value="ECO:0007669"/>
    <property type="project" value="UniProtKB-UniRule"/>
</dbReference>
<dbReference type="InterPro" id="IPR003835">
    <property type="entry name" value="Glyco_trans_19"/>
</dbReference>